<evidence type="ECO:0000256" key="1">
    <source>
        <dbReference type="SAM" id="Phobius"/>
    </source>
</evidence>
<dbReference type="AlphaFoldDB" id="I4CD10"/>
<feature type="transmembrane region" description="Helical" evidence="1">
    <location>
        <begin position="391"/>
        <end position="410"/>
    </location>
</feature>
<feature type="transmembrane region" description="Helical" evidence="1">
    <location>
        <begin position="212"/>
        <end position="236"/>
    </location>
</feature>
<proteinExistence type="predicted"/>
<evidence type="ECO:0008006" key="4">
    <source>
        <dbReference type="Google" id="ProtNLM"/>
    </source>
</evidence>
<name>I4CD10_DESTA</name>
<feature type="transmembrane region" description="Helical" evidence="1">
    <location>
        <begin position="273"/>
        <end position="291"/>
    </location>
</feature>
<protein>
    <recommendedName>
        <fullName evidence="4">Glycosyltransferase RgtA/B/C/D-like domain-containing protein</fullName>
    </recommendedName>
</protein>
<keyword evidence="1" id="KW-1133">Transmembrane helix</keyword>
<sequence>MHVRKYDLLWITGTGLVVYCFVLTAITGDIGFEGDDWWILSWPYWNEFPKSVWIYARESLRPLEGVYWIGLFELFGFNKIVFHLFSLLLLAGASLLMGFALAKAFPNRKNFSTLAVLIAFFLPTLSCLTYVLATDNGRLSMLLFWACVLAFQKWAEGPQSWPRLLPPVAIYVAAFLTYEAPTLLIFAIPLLVLPVHTRSASESSNRDFALKLGTAVCMALVIAISIRFTILSGGAVGHRHLLPPVDLLWSYLALLPYYLAAPFASLPVSMTEFILAAAIMGLALIAVYSGLRSASVSRSSCSWVDGNGYIALVGIVILLLGMMPYQLAGYGSVIPRLEETVLAKWGFIPNGNTAWFNFNWSSRIYSSASFGLAILIALLATLPRNLLLKRVAGLAVVVFVGLAVLFHAGLRKDWQEAAQIRNNLVKSLISEVPEVKPGTNLLFLNLDSSHRRAAVFRGWGGLRELVRMLYGEKAINAWFLYPTRCIWPNTVFQQAIVTQKGFVTRGMKINQPVSLDSLVILKKEGSSFTLLDGINSPDGISPTGILWKDTRAIKSNQNRIVTWSHEGYFPRKYVRNALESGLISTLRLSGVRLGFKLANRWSLAFCDRRIGKSVFRGIHGNINR</sequence>
<dbReference type="RefSeq" id="WP_014812558.1">
    <property type="nucleotide sequence ID" value="NC_018025.1"/>
</dbReference>
<dbReference type="HOGENOM" id="CLU_437914_0_0_7"/>
<reference evidence="3" key="1">
    <citation type="submission" date="2012-06" db="EMBL/GenBank/DDBJ databases">
        <title>Complete sequence of chromosome of Desulfomonile tiedjei DSM 6799.</title>
        <authorList>
            <person name="Lucas S."/>
            <person name="Copeland A."/>
            <person name="Lapidus A."/>
            <person name="Glavina del Rio T."/>
            <person name="Dalin E."/>
            <person name="Tice H."/>
            <person name="Bruce D."/>
            <person name="Goodwin L."/>
            <person name="Pitluck S."/>
            <person name="Peters L."/>
            <person name="Ovchinnikova G."/>
            <person name="Zeytun A."/>
            <person name="Lu M."/>
            <person name="Kyrpides N."/>
            <person name="Mavromatis K."/>
            <person name="Ivanova N."/>
            <person name="Brettin T."/>
            <person name="Detter J.C."/>
            <person name="Han C."/>
            <person name="Larimer F."/>
            <person name="Land M."/>
            <person name="Hauser L."/>
            <person name="Markowitz V."/>
            <person name="Cheng J.-F."/>
            <person name="Hugenholtz P."/>
            <person name="Woyke T."/>
            <person name="Wu D."/>
            <person name="Spring S."/>
            <person name="Schroeder M."/>
            <person name="Brambilla E."/>
            <person name="Klenk H.-P."/>
            <person name="Eisen J.A."/>
        </authorList>
    </citation>
    <scope>NUCLEOTIDE SEQUENCE [LARGE SCALE GENOMIC DNA]</scope>
    <source>
        <strain evidence="3">ATCC 49306 / DSM 6799 / DCB-1</strain>
    </source>
</reference>
<feature type="transmembrane region" description="Helical" evidence="1">
    <location>
        <begin position="7"/>
        <end position="28"/>
    </location>
</feature>
<keyword evidence="1" id="KW-0472">Membrane</keyword>
<feature type="transmembrane region" description="Helical" evidence="1">
    <location>
        <begin position="248"/>
        <end position="267"/>
    </location>
</feature>
<organism evidence="2 3">
    <name type="scientific">Desulfomonile tiedjei (strain ATCC 49306 / DSM 6799 / DCB-1)</name>
    <dbReference type="NCBI Taxonomy" id="706587"/>
    <lineage>
        <taxon>Bacteria</taxon>
        <taxon>Pseudomonadati</taxon>
        <taxon>Thermodesulfobacteriota</taxon>
        <taxon>Desulfomonilia</taxon>
        <taxon>Desulfomonilales</taxon>
        <taxon>Desulfomonilaceae</taxon>
        <taxon>Desulfomonile</taxon>
    </lineage>
</organism>
<feature type="transmembrane region" description="Helical" evidence="1">
    <location>
        <begin position="168"/>
        <end position="192"/>
    </location>
</feature>
<feature type="transmembrane region" description="Helical" evidence="1">
    <location>
        <begin position="80"/>
        <end position="102"/>
    </location>
</feature>
<keyword evidence="1" id="KW-0812">Transmembrane</keyword>
<accession>I4CD10</accession>
<feature type="transmembrane region" description="Helical" evidence="1">
    <location>
        <begin position="364"/>
        <end position="382"/>
    </location>
</feature>
<evidence type="ECO:0000313" key="2">
    <source>
        <dbReference type="EMBL" id="AFM27451.1"/>
    </source>
</evidence>
<keyword evidence="3" id="KW-1185">Reference proteome</keyword>
<dbReference type="Proteomes" id="UP000006055">
    <property type="component" value="Chromosome"/>
</dbReference>
<feature type="transmembrane region" description="Helical" evidence="1">
    <location>
        <begin position="303"/>
        <end position="323"/>
    </location>
</feature>
<dbReference type="EMBL" id="CP003360">
    <property type="protein sequence ID" value="AFM27451.1"/>
    <property type="molecule type" value="Genomic_DNA"/>
</dbReference>
<evidence type="ECO:0000313" key="3">
    <source>
        <dbReference type="Proteomes" id="UP000006055"/>
    </source>
</evidence>
<feature type="transmembrane region" description="Helical" evidence="1">
    <location>
        <begin position="114"/>
        <end position="133"/>
    </location>
</feature>
<gene>
    <name evidence="2" type="ordered locus">Desti_4836</name>
</gene>
<dbReference type="KEGG" id="dti:Desti_4836"/>